<dbReference type="AlphaFoldDB" id="A0A8S1SS91"/>
<dbReference type="Proteomes" id="UP000689195">
    <property type="component" value="Unassembled WGS sequence"/>
</dbReference>
<protein>
    <submittedName>
        <fullName evidence="1">Uncharacterized protein</fullName>
    </submittedName>
</protein>
<name>A0A8S1SS91_9CILI</name>
<dbReference type="EMBL" id="CAJJDO010000011">
    <property type="protein sequence ID" value="CAD8142199.1"/>
    <property type="molecule type" value="Genomic_DNA"/>
</dbReference>
<comment type="caution">
    <text evidence="1">The sequence shown here is derived from an EMBL/GenBank/DDBJ whole genome shotgun (WGS) entry which is preliminary data.</text>
</comment>
<accession>A0A8S1SS91</accession>
<organism evidence="1 2">
    <name type="scientific">Paramecium pentaurelia</name>
    <dbReference type="NCBI Taxonomy" id="43138"/>
    <lineage>
        <taxon>Eukaryota</taxon>
        <taxon>Sar</taxon>
        <taxon>Alveolata</taxon>
        <taxon>Ciliophora</taxon>
        <taxon>Intramacronucleata</taxon>
        <taxon>Oligohymenophorea</taxon>
        <taxon>Peniculida</taxon>
        <taxon>Parameciidae</taxon>
        <taxon>Paramecium</taxon>
    </lineage>
</organism>
<reference evidence="1" key="1">
    <citation type="submission" date="2021-01" db="EMBL/GenBank/DDBJ databases">
        <authorList>
            <consortium name="Genoscope - CEA"/>
            <person name="William W."/>
        </authorList>
    </citation>
    <scope>NUCLEOTIDE SEQUENCE</scope>
</reference>
<proteinExistence type="predicted"/>
<gene>
    <name evidence="1" type="ORF">PPENT_87.1.T0110009</name>
</gene>
<evidence type="ECO:0000313" key="1">
    <source>
        <dbReference type="EMBL" id="CAD8142199.1"/>
    </source>
</evidence>
<sequence length="74" mass="9098">MLQVVGYGYKISFRKMKNFLIILLKQQHIQDKSKSSQNSQHYFNWFIQFLLFHQQQKQQTIILIFLLSHKRDVR</sequence>
<keyword evidence="2" id="KW-1185">Reference proteome</keyword>
<evidence type="ECO:0000313" key="2">
    <source>
        <dbReference type="Proteomes" id="UP000689195"/>
    </source>
</evidence>